<protein>
    <submittedName>
        <fullName evidence="2">Uncharacterized protein</fullName>
    </submittedName>
</protein>
<reference evidence="2 3" key="1">
    <citation type="submission" date="2021-06" db="EMBL/GenBank/DDBJ databases">
        <authorList>
            <person name="Palmer J.M."/>
        </authorList>
    </citation>
    <scope>NUCLEOTIDE SEQUENCE [LARGE SCALE GENOMIC DNA]</scope>
    <source>
        <strain evidence="2 3">AS_MEX2019</strain>
        <tissue evidence="2">Muscle</tissue>
    </source>
</reference>
<name>A0ABV0Y790_9TELE</name>
<keyword evidence="3" id="KW-1185">Reference proteome</keyword>
<comment type="caution">
    <text evidence="2">The sequence shown here is derived from an EMBL/GenBank/DDBJ whole genome shotgun (WGS) entry which is preliminary data.</text>
</comment>
<dbReference type="Proteomes" id="UP001469553">
    <property type="component" value="Unassembled WGS sequence"/>
</dbReference>
<organism evidence="2 3">
    <name type="scientific">Ameca splendens</name>
    <dbReference type="NCBI Taxonomy" id="208324"/>
    <lineage>
        <taxon>Eukaryota</taxon>
        <taxon>Metazoa</taxon>
        <taxon>Chordata</taxon>
        <taxon>Craniata</taxon>
        <taxon>Vertebrata</taxon>
        <taxon>Euteleostomi</taxon>
        <taxon>Actinopterygii</taxon>
        <taxon>Neopterygii</taxon>
        <taxon>Teleostei</taxon>
        <taxon>Neoteleostei</taxon>
        <taxon>Acanthomorphata</taxon>
        <taxon>Ovalentaria</taxon>
        <taxon>Atherinomorphae</taxon>
        <taxon>Cyprinodontiformes</taxon>
        <taxon>Goodeidae</taxon>
        <taxon>Ameca</taxon>
    </lineage>
</organism>
<evidence type="ECO:0000256" key="1">
    <source>
        <dbReference type="SAM" id="Phobius"/>
    </source>
</evidence>
<feature type="transmembrane region" description="Helical" evidence="1">
    <location>
        <begin position="12"/>
        <end position="33"/>
    </location>
</feature>
<keyword evidence="1" id="KW-0812">Transmembrane</keyword>
<gene>
    <name evidence="2" type="ORF">AMECASPLE_035498</name>
</gene>
<dbReference type="EMBL" id="JAHRIP010024107">
    <property type="protein sequence ID" value="MEQ2289662.1"/>
    <property type="molecule type" value="Genomic_DNA"/>
</dbReference>
<evidence type="ECO:0000313" key="2">
    <source>
        <dbReference type="EMBL" id="MEQ2289662.1"/>
    </source>
</evidence>
<accession>A0ABV0Y790</accession>
<sequence>MTGDGGGGDWNWLRGAILVCVLFWSRLCQFLHFNKQQGRGRISTSSPYIALNSLSCCCTHEHSSEALSAWSMFWLVPPCQCSELVGPKCKQALGSHMVQFNLLSLIINNEGLTEIGKHQQGTRRHQEDNK</sequence>
<evidence type="ECO:0000313" key="3">
    <source>
        <dbReference type="Proteomes" id="UP001469553"/>
    </source>
</evidence>
<proteinExistence type="predicted"/>
<keyword evidence="1" id="KW-0472">Membrane</keyword>
<keyword evidence="1" id="KW-1133">Transmembrane helix</keyword>